<proteinExistence type="predicted"/>
<name>A0A1F4NQ26_UNCK3</name>
<accession>A0A1F4NQ26</accession>
<organism evidence="1 2">
    <name type="scientific">candidate division Kazan bacterium RIFCSPLOWO2_01_FULL_45_19</name>
    <dbReference type="NCBI Taxonomy" id="1798538"/>
    <lineage>
        <taxon>Bacteria</taxon>
        <taxon>Bacteria division Kazan-3B-28</taxon>
    </lineage>
</organism>
<sequence>MFHITILRFLAPRAKKLLTDDLWLVMLMLVNILFFGGDVVNEWLDRESYLKAVELVALCQVESPLLLARVARGLPEEIINETKSGFASEFWPLLSMALATRRASIDLADFAQEILADEPPEEFFIIYTDLLRDLHSSVHLDQLVARWHGTWLAACAIRPALVSEPIKKSR</sequence>
<reference evidence="1 2" key="1">
    <citation type="journal article" date="2016" name="Nat. Commun.">
        <title>Thousands of microbial genomes shed light on interconnected biogeochemical processes in an aquifer system.</title>
        <authorList>
            <person name="Anantharaman K."/>
            <person name="Brown C.T."/>
            <person name="Hug L.A."/>
            <person name="Sharon I."/>
            <person name="Castelle C.J."/>
            <person name="Probst A.J."/>
            <person name="Thomas B.C."/>
            <person name="Singh A."/>
            <person name="Wilkins M.J."/>
            <person name="Karaoz U."/>
            <person name="Brodie E.L."/>
            <person name="Williams K.H."/>
            <person name="Hubbard S.S."/>
            <person name="Banfield J.F."/>
        </authorList>
    </citation>
    <scope>NUCLEOTIDE SEQUENCE [LARGE SCALE GENOMIC DNA]</scope>
</reference>
<comment type="caution">
    <text evidence="1">The sequence shown here is derived from an EMBL/GenBank/DDBJ whole genome shotgun (WGS) entry which is preliminary data.</text>
</comment>
<protein>
    <submittedName>
        <fullName evidence="1">Uncharacterized protein</fullName>
    </submittedName>
</protein>
<dbReference type="EMBL" id="METD01000001">
    <property type="protein sequence ID" value="OGB73559.1"/>
    <property type="molecule type" value="Genomic_DNA"/>
</dbReference>
<dbReference type="AlphaFoldDB" id="A0A1F4NQ26"/>
<evidence type="ECO:0000313" key="1">
    <source>
        <dbReference type="EMBL" id="OGB73559.1"/>
    </source>
</evidence>
<dbReference type="Proteomes" id="UP000178085">
    <property type="component" value="Unassembled WGS sequence"/>
</dbReference>
<gene>
    <name evidence="1" type="ORF">A3K51_01775</name>
</gene>
<evidence type="ECO:0000313" key="2">
    <source>
        <dbReference type="Proteomes" id="UP000178085"/>
    </source>
</evidence>